<dbReference type="Pfam" id="PF22688">
    <property type="entry name" value="Hda_lid"/>
    <property type="match status" value="1"/>
</dbReference>
<dbReference type="SUPFAM" id="SSF52540">
    <property type="entry name" value="P-loop containing nucleoside triphosphate hydrolases"/>
    <property type="match status" value="1"/>
</dbReference>
<organism evidence="3 4">
    <name type="scientific">Motiliproteus coralliicola</name>
    <dbReference type="NCBI Taxonomy" id="2283196"/>
    <lineage>
        <taxon>Bacteria</taxon>
        <taxon>Pseudomonadati</taxon>
        <taxon>Pseudomonadota</taxon>
        <taxon>Gammaproteobacteria</taxon>
        <taxon>Oceanospirillales</taxon>
        <taxon>Oceanospirillaceae</taxon>
        <taxon>Motiliproteus</taxon>
    </lineage>
</organism>
<dbReference type="Pfam" id="PF00308">
    <property type="entry name" value="Bac_DnaA"/>
    <property type="match status" value="1"/>
</dbReference>
<dbReference type="InterPro" id="IPR017788">
    <property type="entry name" value="Hda"/>
</dbReference>
<dbReference type="InterPro" id="IPR027417">
    <property type="entry name" value="P-loop_NTPase"/>
</dbReference>
<protein>
    <submittedName>
        <fullName evidence="3">DnaA regulatory inactivator Hda</fullName>
    </submittedName>
</protein>
<dbReference type="GO" id="GO:0032297">
    <property type="term" value="P:negative regulation of DNA-templated DNA replication initiation"/>
    <property type="evidence" value="ECO:0007669"/>
    <property type="project" value="InterPro"/>
</dbReference>
<comment type="caution">
    <text evidence="3">The sequence shown here is derived from an EMBL/GenBank/DDBJ whole genome shotgun (WGS) entry which is preliminary data.</text>
</comment>
<dbReference type="AlphaFoldDB" id="A0A369WNI0"/>
<evidence type="ECO:0000313" key="4">
    <source>
        <dbReference type="Proteomes" id="UP000253769"/>
    </source>
</evidence>
<dbReference type="EMBL" id="QQOH01000002">
    <property type="protein sequence ID" value="RDE23061.1"/>
    <property type="molecule type" value="Genomic_DNA"/>
</dbReference>
<dbReference type="InterPro" id="IPR013317">
    <property type="entry name" value="DnaA_dom"/>
</dbReference>
<evidence type="ECO:0000313" key="3">
    <source>
        <dbReference type="EMBL" id="RDE23061.1"/>
    </source>
</evidence>
<dbReference type="PANTHER" id="PTHR30050">
    <property type="entry name" value="CHROMOSOMAL REPLICATION INITIATOR PROTEIN DNAA"/>
    <property type="match status" value="1"/>
</dbReference>
<name>A0A369WNI0_9GAMM</name>
<dbReference type="GO" id="GO:0006270">
    <property type="term" value="P:DNA replication initiation"/>
    <property type="evidence" value="ECO:0007669"/>
    <property type="project" value="TreeGrafter"/>
</dbReference>
<dbReference type="OrthoDB" id="9784878at2"/>
<dbReference type="Gene3D" id="1.10.8.60">
    <property type="match status" value="1"/>
</dbReference>
<feature type="domain" description="Hda lid" evidence="2">
    <location>
        <begin position="154"/>
        <end position="218"/>
    </location>
</feature>
<dbReference type="InterPro" id="IPR055199">
    <property type="entry name" value="Hda_lid"/>
</dbReference>
<keyword evidence="4" id="KW-1185">Reference proteome</keyword>
<gene>
    <name evidence="3" type="primary">hda</name>
    <name evidence="3" type="ORF">DV711_09235</name>
</gene>
<evidence type="ECO:0000259" key="2">
    <source>
        <dbReference type="Pfam" id="PF22688"/>
    </source>
</evidence>
<evidence type="ECO:0000259" key="1">
    <source>
        <dbReference type="Pfam" id="PF00308"/>
    </source>
</evidence>
<sequence>MRDDTTLENFYPLRNESVVRQLKQLAAGQGEPYLFLWGESGAGRSHLLQASCHRAGALGRSAFYLPLDQLLGHGPSVLEGLESLDLVCIDQLQLAVGSPEWEEPLFHLFNRLRDAGRSLLIAADRPPRQLPLQLPDLKSRLSWGLVYRVWGLDDEGKCEALKARAQQRGIDLADDVAQFIMHRSPRRTGELFALLNQLDRASLAAQRRITIPFVKEVMDW</sequence>
<dbReference type="PANTHER" id="PTHR30050:SF5">
    <property type="entry name" value="DNAA REGULATORY INACTIVATOR HDA"/>
    <property type="match status" value="1"/>
</dbReference>
<dbReference type="NCBIfam" id="TIGR03420">
    <property type="entry name" value="DnaA_homol_Hda"/>
    <property type="match status" value="1"/>
</dbReference>
<dbReference type="Proteomes" id="UP000253769">
    <property type="component" value="Unassembled WGS sequence"/>
</dbReference>
<reference evidence="3 4" key="1">
    <citation type="submission" date="2018-07" db="EMBL/GenBank/DDBJ databases">
        <title>Motiliproteus coralliicola sp. nov., a bacterium isolated from Coral.</title>
        <authorList>
            <person name="Wang G."/>
        </authorList>
    </citation>
    <scope>NUCLEOTIDE SEQUENCE [LARGE SCALE GENOMIC DNA]</scope>
    <source>
        <strain evidence="3 4">C34</strain>
    </source>
</reference>
<accession>A0A369WNI0</accession>
<proteinExistence type="predicted"/>
<dbReference type="Gene3D" id="3.40.50.300">
    <property type="entry name" value="P-loop containing nucleotide triphosphate hydrolases"/>
    <property type="match status" value="1"/>
</dbReference>
<feature type="domain" description="Chromosomal replication initiator protein DnaA ATPAse" evidence="1">
    <location>
        <begin position="81"/>
        <end position="146"/>
    </location>
</feature>